<dbReference type="EMBL" id="JAUTXT010000056">
    <property type="protein sequence ID" value="KAK3670424.1"/>
    <property type="molecule type" value="Genomic_DNA"/>
</dbReference>
<reference evidence="2" key="1">
    <citation type="submission" date="2023-07" db="EMBL/GenBank/DDBJ databases">
        <title>Black Yeasts Isolated from many extreme environments.</title>
        <authorList>
            <person name="Coleine C."/>
            <person name="Stajich J.E."/>
            <person name="Selbmann L."/>
        </authorList>
    </citation>
    <scope>NUCLEOTIDE SEQUENCE</scope>
    <source>
        <strain evidence="2">CCFEE 5485</strain>
    </source>
</reference>
<evidence type="ECO:0000256" key="1">
    <source>
        <dbReference type="SAM" id="MobiDB-lite"/>
    </source>
</evidence>
<organism evidence="2 3">
    <name type="scientific">Recurvomyces mirabilis</name>
    <dbReference type="NCBI Taxonomy" id="574656"/>
    <lineage>
        <taxon>Eukaryota</taxon>
        <taxon>Fungi</taxon>
        <taxon>Dikarya</taxon>
        <taxon>Ascomycota</taxon>
        <taxon>Pezizomycotina</taxon>
        <taxon>Dothideomycetes</taxon>
        <taxon>Dothideomycetidae</taxon>
        <taxon>Mycosphaerellales</taxon>
        <taxon>Teratosphaeriaceae</taxon>
        <taxon>Recurvomyces</taxon>
    </lineage>
</organism>
<dbReference type="Proteomes" id="UP001274830">
    <property type="component" value="Unassembled WGS sequence"/>
</dbReference>
<gene>
    <name evidence="2" type="ORF">LTR78_009664</name>
</gene>
<dbReference type="AlphaFoldDB" id="A0AAE0TND6"/>
<evidence type="ECO:0000313" key="3">
    <source>
        <dbReference type="Proteomes" id="UP001274830"/>
    </source>
</evidence>
<proteinExistence type="predicted"/>
<sequence length="226" mass="24977">MAKPKWQPGEENIPKELRSHNGSGLQEVPDSGKRESVRERVIGDVELHSSAASAKRRKEEVDDLLKTKAHRGGQGWDAYTAPHVSTDGDESDFEAAISDKATSTPDEELPHFVTPFVIAQDTATETTDHTGPFHDEIKKVLKLLEDYHSVLLLVLSTLASGVYGPGCVLRDATIEIVPYNIEDKYCDVLDEIFEDQLRKPMLEAVLKQPCIALPKLKTASTLFATI</sequence>
<protein>
    <submittedName>
        <fullName evidence="2">Uncharacterized protein</fullName>
    </submittedName>
</protein>
<feature type="region of interest" description="Disordered" evidence="1">
    <location>
        <begin position="1"/>
        <end position="59"/>
    </location>
</feature>
<accession>A0AAE0TND6</accession>
<evidence type="ECO:0000313" key="2">
    <source>
        <dbReference type="EMBL" id="KAK3670424.1"/>
    </source>
</evidence>
<comment type="caution">
    <text evidence="2">The sequence shown here is derived from an EMBL/GenBank/DDBJ whole genome shotgun (WGS) entry which is preliminary data.</text>
</comment>
<keyword evidence="3" id="KW-1185">Reference proteome</keyword>
<feature type="compositionally biased region" description="Basic and acidic residues" evidence="1">
    <location>
        <begin position="30"/>
        <end position="47"/>
    </location>
</feature>
<name>A0AAE0TND6_9PEZI</name>